<name>A0A5P1E9V4_ASPOF</name>
<feature type="region of interest" description="Disordered" evidence="3">
    <location>
        <begin position="502"/>
        <end position="539"/>
    </location>
</feature>
<dbReference type="Gene3D" id="6.10.280.150">
    <property type="match status" value="1"/>
</dbReference>
<dbReference type="PANTHER" id="PTHR12902">
    <property type="entry name" value="WASP-1"/>
    <property type="match status" value="1"/>
</dbReference>
<dbReference type="EMBL" id="CM007387">
    <property type="protein sequence ID" value="ONK62638.1"/>
    <property type="molecule type" value="Genomic_DNA"/>
</dbReference>
<dbReference type="GO" id="GO:0003779">
    <property type="term" value="F:actin binding"/>
    <property type="evidence" value="ECO:0007669"/>
    <property type="project" value="UniProtKB-UniRule"/>
</dbReference>
<dbReference type="Gene3D" id="1.20.5.340">
    <property type="match status" value="1"/>
</dbReference>
<gene>
    <name evidence="4" type="ORF">A4U43_C07F6270</name>
</gene>
<dbReference type="GO" id="GO:2000601">
    <property type="term" value="P:positive regulation of Arp2/3 complex-mediated actin nucleation"/>
    <property type="evidence" value="ECO:0007669"/>
    <property type="project" value="TreeGrafter"/>
</dbReference>
<comment type="subcellular location">
    <subcellularLocation>
        <location evidence="2">Cytoplasm</location>
        <location evidence="2">Cytoskeleton</location>
    </subcellularLocation>
</comment>
<dbReference type="Proteomes" id="UP000243459">
    <property type="component" value="Chromosome 7"/>
</dbReference>
<sequence>MPIVRYEIRNELGLGSSKLYGAAATREDSEALLEGVAVAGLVGILKQLGDLAEFSSGIFHKLHEEVMATASRANVLALRVQQVEAEIPSVEKSLLCQNSETHYFHNMGTNWHSKLQLNHNVISGEGLPQFMMDSYEECRGTPDLSVLDKYDVSGAGACLKRYSDPSFFKVGLASSGIVESQVEKEKVMHESKKKKKFWRNGDAPAIFSTPKINSKLQFMTSDQASEEFPGTHVKLKSRDLNGSDPTTSYTECLHQVLLPKENCQSNNSNCCSHIKMESIGSSESISDVNGVPFDPSAEIGKCPNQYPIFEDTCQMVKKRVPEHEESTEGSEDELNASSGFQEMDQKELSSDNDWRTGGSSGGYNSDDIASGVENYKDARNTMESDVESDYENNAKAINFRTYDEHELKAPDSRLDFDEIFNSVESDSEKLIKNRVALDLPSNQDIYLDETDDKTPAGLSNLEAKLDSSGNLLSSGEHSAKETLISAISGHREEFLNCSVMGSTSSAKHSSSNGDPDSTSSATSNMDEISSSPYGRKDGGRLEVEISTSLIEGSSPPSNVLMGTSQDCAKQVVEVSQDEITTQLGHSSSSSRSPNSKQRHNSVKEFRNLGTSQDDIGSRRVEMTLESTNLQPLCDEESQEPYNTGSLNSCPWKEEILDNTQQSSKVSDFSKDAVHAEAVASFEQSAVQNSIESDCYNQISCSGIDQDHLDPFDANLSNGHTPPSGFAQMDLHPNNIEEDCINLSVTDKGFDPETSSCYHQESAKEKETLRLQSGSVPKIISFERYLSMKNNGNETNLLDTAGEVSDSVTEPESYDTVNNVTFAEFLKLAQMDWLLNIEKEGSVDPLQSGKRFDRQAPLQMTRNAKEDLFLSSHLVTKKANSFEETSDMQIESESNMTSLQHPSGSESIIDSSVQETMEELPPMPPLPPLEWRMSKLQMGHPTSHIKIAQSYIGQNQFTALTTDEKPSYDSLTARGATVQKSSLLSPFLSLEDNSEHCLSVQVPPLENETFHLDQLPSKLKRPQHCPPSLEMETEKPTSTFFLGSTSESESHQCEDKFPGAIEEDYALNQDSLTIQMLNGEKPKKISLLQRTRDPLIEDVASHDKSTLRKVTDLLQPSTQSKTEESITLLEQIRNKSQNLKAAGNAKPNLRGPPTNPKIAAILEKANTIRKACVGSDDEDEDGHDWSDS</sequence>
<feature type="compositionally biased region" description="Low complexity" evidence="3">
    <location>
        <begin position="586"/>
        <end position="595"/>
    </location>
</feature>
<protein>
    <recommendedName>
        <fullName evidence="2">Protein SCAR</fullName>
    </recommendedName>
    <alternativeName>
        <fullName evidence="2">Protein WAVE</fullName>
    </alternativeName>
</protein>
<keyword evidence="5" id="KW-1185">Reference proteome</keyword>
<comment type="function">
    <text evidence="2">Involved in regulation of actin and microtubule organization. Part of a WAVE complex that activates the Arp2/3 complex.</text>
</comment>
<dbReference type="PANTHER" id="PTHR12902:SF1">
    <property type="entry name" value="WISKOTT-ALDRICH SYNDROME PROTEIN FAMILY MEMBER"/>
    <property type="match status" value="1"/>
</dbReference>
<evidence type="ECO:0000313" key="5">
    <source>
        <dbReference type="Proteomes" id="UP000243459"/>
    </source>
</evidence>
<dbReference type="GO" id="GO:0034237">
    <property type="term" value="F:protein kinase A regulatory subunit binding"/>
    <property type="evidence" value="ECO:0007669"/>
    <property type="project" value="TreeGrafter"/>
</dbReference>
<feature type="compositionally biased region" description="Basic and acidic residues" evidence="3">
    <location>
        <begin position="343"/>
        <end position="354"/>
    </location>
</feature>
<feature type="region of interest" description="Disordered" evidence="3">
    <location>
        <begin position="342"/>
        <end position="370"/>
    </location>
</feature>
<evidence type="ECO:0000256" key="3">
    <source>
        <dbReference type="SAM" id="MobiDB-lite"/>
    </source>
</evidence>
<reference evidence="5" key="1">
    <citation type="journal article" date="2017" name="Nat. Commun.">
        <title>The asparagus genome sheds light on the origin and evolution of a young Y chromosome.</title>
        <authorList>
            <person name="Harkess A."/>
            <person name="Zhou J."/>
            <person name="Xu C."/>
            <person name="Bowers J.E."/>
            <person name="Van der Hulst R."/>
            <person name="Ayyampalayam S."/>
            <person name="Mercati F."/>
            <person name="Riccardi P."/>
            <person name="McKain M.R."/>
            <person name="Kakrana A."/>
            <person name="Tang H."/>
            <person name="Ray J."/>
            <person name="Groenendijk J."/>
            <person name="Arikit S."/>
            <person name="Mathioni S.M."/>
            <person name="Nakano M."/>
            <person name="Shan H."/>
            <person name="Telgmann-Rauber A."/>
            <person name="Kanno A."/>
            <person name="Yue Z."/>
            <person name="Chen H."/>
            <person name="Li W."/>
            <person name="Chen Y."/>
            <person name="Xu X."/>
            <person name="Zhang Y."/>
            <person name="Luo S."/>
            <person name="Chen H."/>
            <person name="Gao J."/>
            <person name="Mao Z."/>
            <person name="Pires J.C."/>
            <person name="Luo M."/>
            <person name="Kudrna D."/>
            <person name="Wing R.A."/>
            <person name="Meyers B.C."/>
            <person name="Yi K."/>
            <person name="Kong H."/>
            <person name="Lavrijsen P."/>
            <person name="Sunseri F."/>
            <person name="Falavigna A."/>
            <person name="Ye Y."/>
            <person name="Leebens-Mack J.H."/>
            <person name="Chen G."/>
        </authorList>
    </citation>
    <scope>NUCLEOTIDE SEQUENCE [LARGE SCALE GENOMIC DNA]</scope>
    <source>
        <strain evidence="5">cv. DH0086</strain>
    </source>
</reference>
<comment type="similarity">
    <text evidence="1 2">Belongs to the SCAR/WAVE family.</text>
</comment>
<dbReference type="GO" id="GO:0030036">
    <property type="term" value="P:actin cytoskeleton organization"/>
    <property type="evidence" value="ECO:0007669"/>
    <property type="project" value="UniProtKB-UniRule"/>
</dbReference>
<feature type="compositionally biased region" description="Polar residues" evidence="3">
    <location>
        <begin position="521"/>
        <end position="532"/>
    </location>
</feature>
<evidence type="ECO:0000313" key="4">
    <source>
        <dbReference type="EMBL" id="ONK62638.1"/>
    </source>
</evidence>
<dbReference type="GO" id="GO:0071933">
    <property type="term" value="F:Arp2/3 complex binding"/>
    <property type="evidence" value="ECO:0007669"/>
    <property type="project" value="TreeGrafter"/>
</dbReference>
<evidence type="ECO:0000256" key="2">
    <source>
        <dbReference type="RuleBase" id="RU367034"/>
    </source>
</evidence>
<keyword evidence="2" id="KW-0009">Actin-binding</keyword>
<evidence type="ECO:0000256" key="1">
    <source>
        <dbReference type="ARBA" id="ARBA00006993"/>
    </source>
</evidence>
<dbReference type="GO" id="GO:0005856">
    <property type="term" value="C:cytoskeleton"/>
    <property type="evidence" value="ECO:0007669"/>
    <property type="project" value="UniProtKB-SubCell"/>
</dbReference>
<feature type="compositionally biased region" description="Low complexity" evidence="3">
    <location>
        <begin position="509"/>
        <end position="520"/>
    </location>
</feature>
<accession>A0A5P1E9V4</accession>
<dbReference type="InterPro" id="IPR028288">
    <property type="entry name" value="SCAR/WAVE_fam"/>
</dbReference>
<feature type="region of interest" description="Disordered" evidence="3">
    <location>
        <begin position="580"/>
        <end position="611"/>
    </location>
</feature>
<proteinExistence type="inferred from homology"/>
<dbReference type="Gramene" id="ONK62638">
    <property type="protein sequence ID" value="ONK62638"/>
    <property type="gene ID" value="A4U43_C07F6270"/>
</dbReference>
<keyword evidence="2" id="KW-0206">Cytoskeleton</keyword>
<dbReference type="OrthoDB" id="1929108at2759"/>
<dbReference type="AlphaFoldDB" id="A0A5P1E9V4"/>
<dbReference type="OMA" id="QESNHEV"/>
<organism evidence="4 5">
    <name type="scientific">Asparagus officinalis</name>
    <name type="common">Garden asparagus</name>
    <dbReference type="NCBI Taxonomy" id="4686"/>
    <lineage>
        <taxon>Eukaryota</taxon>
        <taxon>Viridiplantae</taxon>
        <taxon>Streptophyta</taxon>
        <taxon>Embryophyta</taxon>
        <taxon>Tracheophyta</taxon>
        <taxon>Spermatophyta</taxon>
        <taxon>Magnoliopsida</taxon>
        <taxon>Liliopsida</taxon>
        <taxon>Asparagales</taxon>
        <taxon>Asparagaceae</taxon>
        <taxon>Asparagoideae</taxon>
        <taxon>Asparagus</taxon>
    </lineage>
</organism>
<keyword evidence="2" id="KW-0963">Cytoplasm</keyword>